<accession>A0A0S3EXT3</accession>
<dbReference type="RefSeq" id="WP_062063712.1">
    <property type="nucleotide sequence ID" value="NZ_CP013264.1"/>
</dbReference>
<evidence type="ECO:0000313" key="1">
    <source>
        <dbReference type="EMBL" id="ALR20229.1"/>
    </source>
</evidence>
<dbReference type="AlphaFoldDB" id="A0A0S3EXT3"/>
<keyword evidence="2" id="KW-1185">Reference proteome</keyword>
<dbReference type="KEGG" id="sbd:ATN00_07845"/>
<proteinExistence type="predicted"/>
<protein>
    <submittedName>
        <fullName evidence="1">Uncharacterized protein</fullName>
    </submittedName>
</protein>
<dbReference type="EMBL" id="CP013264">
    <property type="protein sequence ID" value="ALR20229.1"/>
    <property type="molecule type" value="Genomic_DNA"/>
</dbReference>
<name>A0A0S3EXT3_9SPHN</name>
<gene>
    <name evidence="1" type="ORF">ATN00_07845</name>
</gene>
<reference evidence="1 2" key="1">
    <citation type="submission" date="2015-11" db="EMBL/GenBank/DDBJ databases">
        <title>A Two-component Flavoprotein Monooxygenase System MeaXY Responsible for para-Hydroxylation of 2-Methyl-6-ethylaniline and 2,6-Diethylaniline in Sphingobium baderi DE-13.</title>
        <authorList>
            <person name="Cheng M."/>
            <person name="Meng Q."/>
            <person name="Yang Y."/>
            <person name="Chu C."/>
            <person name="Yan X."/>
            <person name="He J."/>
            <person name="Li S."/>
        </authorList>
    </citation>
    <scope>NUCLEOTIDE SEQUENCE [LARGE SCALE GENOMIC DNA]</scope>
    <source>
        <strain evidence="1 2">DE-13</strain>
    </source>
</reference>
<dbReference type="STRING" id="1332080.ATN00_07845"/>
<organism evidence="1 2">
    <name type="scientific">Sphingobium baderi</name>
    <dbReference type="NCBI Taxonomy" id="1332080"/>
    <lineage>
        <taxon>Bacteria</taxon>
        <taxon>Pseudomonadati</taxon>
        <taxon>Pseudomonadota</taxon>
        <taxon>Alphaproteobacteria</taxon>
        <taxon>Sphingomonadales</taxon>
        <taxon>Sphingomonadaceae</taxon>
        <taxon>Sphingobium</taxon>
    </lineage>
</organism>
<evidence type="ECO:0000313" key="2">
    <source>
        <dbReference type="Proteomes" id="UP000056968"/>
    </source>
</evidence>
<sequence>MTTLQLPEQFAFLQPFVATWGNLHTQDERYRKRQELAYSDLKAFHAALAPRLEEIFSYLDGFDPIALPEQEALLLRVILGLTEAAQAVEIFEQPHVPYAPFPHSVKMEWVGYRPH</sequence>
<dbReference type="Proteomes" id="UP000056968">
    <property type="component" value="Chromosome"/>
</dbReference>
<dbReference type="OrthoDB" id="7474368at2"/>